<dbReference type="OrthoDB" id="2371077at2"/>
<protein>
    <submittedName>
        <fullName evidence="1">Uncharacterized protein</fullName>
    </submittedName>
</protein>
<proteinExistence type="predicted"/>
<dbReference type="AlphaFoldDB" id="A0A4R2MEQ0"/>
<name>A0A4R2MEQ0_RUBGE</name>
<evidence type="ECO:0000313" key="2">
    <source>
        <dbReference type="Proteomes" id="UP000295106"/>
    </source>
</evidence>
<comment type="caution">
    <text evidence="1">The sequence shown here is derived from an EMBL/GenBank/DDBJ whole genome shotgun (WGS) entry which is preliminary data.</text>
</comment>
<gene>
    <name evidence="1" type="ORF">EV684_101184</name>
</gene>
<sequence length="309" mass="33070">MNRLDGVVGTNPRDFLAALGLLRLAAAREPAARLSFSDDGAFVAQIQGVAIDALVRWVAEDARSQAGPQPWRLVYEKQEKNKLRVVADLKPAPAVYAHFLAQAIDAWVAGQDDQALYAAAYGSDAEAAVDRAHGNVKPTALHFTAGQQAFLETVEKVRESVRDDWVADALSGRPAERGGANLRWDPGAERLYALMASDPSVAPTTVNAPLEWLAFRALPLLPSVPRGRGLATTGFRGRHGDMQFAWPLWSAPASLATVRSLLALDWFDPRAGRPGVGAVCTVEVRRSAQGGYGSFSPAVVRAGRVAGAR</sequence>
<dbReference type="RefSeq" id="WP_132644325.1">
    <property type="nucleotide sequence ID" value="NZ_CP181386.1"/>
</dbReference>
<dbReference type="EMBL" id="SLXD01000001">
    <property type="protein sequence ID" value="TCP05312.1"/>
    <property type="molecule type" value="Genomic_DNA"/>
</dbReference>
<evidence type="ECO:0000313" key="1">
    <source>
        <dbReference type="EMBL" id="TCP05312.1"/>
    </source>
</evidence>
<organism evidence="1 2">
    <name type="scientific">Rubrivivax gelatinosus</name>
    <name type="common">Rhodocyclus gelatinosus</name>
    <name type="synonym">Rhodopseudomonas gelatinosa</name>
    <dbReference type="NCBI Taxonomy" id="28068"/>
    <lineage>
        <taxon>Bacteria</taxon>
        <taxon>Pseudomonadati</taxon>
        <taxon>Pseudomonadota</taxon>
        <taxon>Betaproteobacteria</taxon>
        <taxon>Burkholderiales</taxon>
        <taxon>Sphaerotilaceae</taxon>
        <taxon>Rubrivivax</taxon>
    </lineage>
</organism>
<dbReference type="GeneID" id="99686912"/>
<accession>A0A4R2MEQ0</accession>
<reference evidence="1 2" key="1">
    <citation type="submission" date="2019-03" db="EMBL/GenBank/DDBJ databases">
        <title>Genomic Encyclopedia of Type Strains, Phase IV (KMG-IV): sequencing the most valuable type-strain genomes for metagenomic binning, comparative biology and taxonomic classification.</title>
        <authorList>
            <person name="Goeker M."/>
        </authorList>
    </citation>
    <scope>NUCLEOTIDE SEQUENCE [LARGE SCALE GENOMIC DNA]</scope>
    <source>
        <strain evidence="1 2">DSM 1709</strain>
    </source>
</reference>
<dbReference type="Proteomes" id="UP000295106">
    <property type="component" value="Unassembled WGS sequence"/>
</dbReference>